<feature type="compositionally biased region" description="Basic residues" evidence="1">
    <location>
        <begin position="223"/>
        <end position="235"/>
    </location>
</feature>
<sequence length="576" mass="62591">MAALADVACLLAEGGGERQREQKGHGAQGLIRRRWHSVRTGPGIMSGLVSQGVRVPDPDEAPRFRHEVVPALAALLDVPKAEYVTGQPIDDISDRLIDVEVFGVKPQHFYRSGNTVMQRWKELSTVLVDAIGKNQRGRRPYDKWTARATAVVLEFLGMGWVRMPEGVHPFNALQLALKHAPRYSGAGKGGWPETALVLAAVKIELNSYLRHLTDTEPINPARARPRLTSSRRRPSRPPTPPPDEEQGTVNIARGGEHELAPVDGGAAAWKLLCAAFVLQASLWGFLPPSLRCLPQYYITKVPDFACSNPSVSVLGARVVMSLVQQQRFQRWRRPMLWAGCMVNEYRIVAPRHGTRRAVRCVGTLGGATTPFLAARAAGTDSPLLAGPIVPLLKGPLTAITGGHCPKFNGALAKIPAVLDSLGREPASGARRLLPGTISTILRNRRRAATIEAAHFSSSCVSASAGFMPLWAHMSNADVNDGTAAPMVSGLLNSAREWGACGPGPSVGFRREDYSTASPYRWVIMFAGVHVRQCLHCLLAVSQAHHHLGFLDRERQLDEQQWHMGLGGLLFSIPNAA</sequence>
<evidence type="ECO:0000256" key="1">
    <source>
        <dbReference type="SAM" id="MobiDB-lite"/>
    </source>
</evidence>
<proteinExistence type="predicted"/>
<feature type="region of interest" description="Disordered" evidence="1">
    <location>
        <begin position="219"/>
        <end position="249"/>
    </location>
</feature>
<evidence type="ECO:0000313" key="2">
    <source>
        <dbReference type="EMBL" id="KAK8024438.1"/>
    </source>
</evidence>
<reference evidence="2 3" key="1">
    <citation type="submission" date="2023-01" db="EMBL/GenBank/DDBJ databases">
        <title>Analysis of 21 Apiospora genomes using comparative genomics revels a genus with tremendous synthesis potential of carbohydrate active enzymes and secondary metabolites.</title>
        <authorList>
            <person name="Sorensen T."/>
        </authorList>
    </citation>
    <scope>NUCLEOTIDE SEQUENCE [LARGE SCALE GENOMIC DNA]</scope>
    <source>
        <strain evidence="2 3">CBS 33761</strain>
    </source>
</reference>
<name>A0ABR1S2R5_9PEZI</name>
<keyword evidence="3" id="KW-1185">Reference proteome</keyword>
<organism evidence="2 3">
    <name type="scientific">Apiospora rasikravindrae</name>
    <dbReference type="NCBI Taxonomy" id="990691"/>
    <lineage>
        <taxon>Eukaryota</taxon>
        <taxon>Fungi</taxon>
        <taxon>Dikarya</taxon>
        <taxon>Ascomycota</taxon>
        <taxon>Pezizomycotina</taxon>
        <taxon>Sordariomycetes</taxon>
        <taxon>Xylariomycetidae</taxon>
        <taxon>Amphisphaeriales</taxon>
        <taxon>Apiosporaceae</taxon>
        <taxon>Apiospora</taxon>
    </lineage>
</organism>
<dbReference type="Proteomes" id="UP001444661">
    <property type="component" value="Unassembled WGS sequence"/>
</dbReference>
<dbReference type="EMBL" id="JAQQWK010000011">
    <property type="protein sequence ID" value="KAK8024438.1"/>
    <property type="molecule type" value="Genomic_DNA"/>
</dbReference>
<evidence type="ECO:0000313" key="3">
    <source>
        <dbReference type="Proteomes" id="UP001444661"/>
    </source>
</evidence>
<protein>
    <submittedName>
        <fullName evidence="2">MFS monocarboxylate</fullName>
    </submittedName>
</protein>
<accession>A0ABR1S2R5</accession>
<comment type="caution">
    <text evidence="2">The sequence shown here is derived from an EMBL/GenBank/DDBJ whole genome shotgun (WGS) entry which is preliminary data.</text>
</comment>
<gene>
    <name evidence="2" type="ORF">PG993_012504</name>
</gene>